<dbReference type="GO" id="GO:0006417">
    <property type="term" value="P:regulation of translation"/>
    <property type="evidence" value="ECO:0007669"/>
    <property type="project" value="TreeGrafter"/>
</dbReference>
<dbReference type="Proteomes" id="UP001177670">
    <property type="component" value="Unassembled WGS sequence"/>
</dbReference>
<dbReference type="GO" id="GO:0003729">
    <property type="term" value="F:mRNA binding"/>
    <property type="evidence" value="ECO:0007669"/>
    <property type="project" value="TreeGrafter"/>
</dbReference>
<name>A0AA40KPM7_9HYME</name>
<dbReference type="PROSITE" id="PS50303">
    <property type="entry name" value="PUM_HD"/>
    <property type="match status" value="1"/>
</dbReference>
<dbReference type="Gene3D" id="1.25.10.10">
    <property type="entry name" value="Leucine-rich Repeat Variant"/>
    <property type="match status" value="1"/>
</dbReference>
<dbReference type="SUPFAM" id="SSF48371">
    <property type="entry name" value="ARM repeat"/>
    <property type="match status" value="1"/>
</dbReference>
<evidence type="ECO:0000259" key="4">
    <source>
        <dbReference type="PROSITE" id="PS50303"/>
    </source>
</evidence>
<organism evidence="5 6">
    <name type="scientific">Melipona bicolor</name>
    <dbReference type="NCBI Taxonomy" id="60889"/>
    <lineage>
        <taxon>Eukaryota</taxon>
        <taxon>Metazoa</taxon>
        <taxon>Ecdysozoa</taxon>
        <taxon>Arthropoda</taxon>
        <taxon>Hexapoda</taxon>
        <taxon>Insecta</taxon>
        <taxon>Pterygota</taxon>
        <taxon>Neoptera</taxon>
        <taxon>Endopterygota</taxon>
        <taxon>Hymenoptera</taxon>
        <taxon>Apocrita</taxon>
        <taxon>Aculeata</taxon>
        <taxon>Apoidea</taxon>
        <taxon>Anthophila</taxon>
        <taxon>Apidae</taxon>
        <taxon>Melipona</taxon>
    </lineage>
</organism>
<keyword evidence="6" id="KW-1185">Reference proteome</keyword>
<dbReference type="GO" id="GO:0005730">
    <property type="term" value="C:nucleolus"/>
    <property type="evidence" value="ECO:0007669"/>
    <property type="project" value="TreeGrafter"/>
</dbReference>
<dbReference type="InterPro" id="IPR033133">
    <property type="entry name" value="PUM-HD"/>
</dbReference>
<dbReference type="InterPro" id="IPR001313">
    <property type="entry name" value="Pumilio_RNA-bd_rpt"/>
</dbReference>
<accession>A0AA40KPM7</accession>
<dbReference type="PANTHER" id="PTHR13389:SF0">
    <property type="entry name" value="PUMILIO HOMOLOG 3"/>
    <property type="match status" value="1"/>
</dbReference>
<proteinExistence type="predicted"/>
<sequence>MAKRKLKSNNESVLTNPKKPSKKNKTENNNNIKENKDNKSEIKRTAKEKYAQILTKDGKENHNINMKEKLTIVNNNSMEKPNWLEFKKKKKELKEKRLAKRFSNIYDLSIAVKQLGEKLRRSDCSKLERKKLILKAHDLLKTNYNRIIFTHDMSRIVQWILKYCDAEIRQVIFEELKPSLLSMIESKYAKNCIKTLLKYGSQGIRQEIISSCYGNVVKFMSHSVSAPLLELMYSTWATEIEKRYFKQEFYGDMYKQAKDKQIKTLSDVYITAKDMKAATLSAIKGNLMRILNKKFLNSILVHSVLLEFLNNCSAEDRTEIITMLKSSLVELSQTKFGSKVAVLCIWHGTNKDRKIIIKSLKGNIKNISMSEHGYLILLALFDSVDDTVLIKKIIFPEIQDDLTDIALNDYGKHVILYLVARRNSHYFAPSIVKYLEQGDNNATSKKSSQVREKELLDSISDSLLQSVITNTPIWMTNGSIAMVTLAILKTGTGEKLEKAFEAIVIFITNSKSKIKEGDKEYKLIEHAGLHMMLKRLIQNDKELQEKNENTFGKILVDHLETNVIEEWIECNRGCFLLVLLLENETLSIVNTMVSKLKLMKNILELKSNPGAKILLKKLK</sequence>
<keyword evidence="1" id="KW-0677">Repeat</keyword>
<feature type="compositionally biased region" description="Basic and acidic residues" evidence="3">
    <location>
        <begin position="33"/>
        <end position="43"/>
    </location>
</feature>
<evidence type="ECO:0000256" key="2">
    <source>
        <dbReference type="ARBA" id="ARBA00022884"/>
    </source>
</evidence>
<dbReference type="EMBL" id="JAHYIQ010000011">
    <property type="protein sequence ID" value="KAK1128018.1"/>
    <property type="molecule type" value="Genomic_DNA"/>
</dbReference>
<protein>
    <recommendedName>
        <fullName evidence="4">PUM-HD domain-containing protein</fullName>
    </recommendedName>
</protein>
<dbReference type="InterPro" id="IPR012959">
    <property type="entry name" value="CPL_dom"/>
</dbReference>
<dbReference type="InterPro" id="IPR016024">
    <property type="entry name" value="ARM-type_fold"/>
</dbReference>
<dbReference type="AlphaFoldDB" id="A0AA40KPM7"/>
<gene>
    <name evidence="5" type="ORF">K0M31_003511</name>
</gene>
<evidence type="ECO:0000256" key="1">
    <source>
        <dbReference type="ARBA" id="ARBA00022737"/>
    </source>
</evidence>
<feature type="domain" description="PUM-HD" evidence="4">
    <location>
        <begin position="111"/>
        <end position="463"/>
    </location>
</feature>
<dbReference type="PANTHER" id="PTHR13389">
    <property type="entry name" value="PUMILIO HOMOLOG 3"/>
    <property type="match status" value="1"/>
</dbReference>
<dbReference type="Pfam" id="PF08144">
    <property type="entry name" value="CPL"/>
    <property type="match status" value="1"/>
</dbReference>
<evidence type="ECO:0000256" key="3">
    <source>
        <dbReference type="SAM" id="MobiDB-lite"/>
    </source>
</evidence>
<dbReference type="SMART" id="SM00025">
    <property type="entry name" value="Pumilio"/>
    <property type="match status" value="5"/>
</dbReference>
<evidence type="ECO:0000313" key="6">
    <source>
        <dbReference type="Proteomes" id="UP001177670"/>
    </source>
</evidence>
<dbReference type="InterPro" id="IPR011989">
    <property type="entry name" value="ARM-like"/>
</dbReference>
<dbReference type="InterPro" id="IPR040059">
    <property type="entry name" value="PUM3"/>
</dbReference>
<feature type="region of interest" description="Disordered" evidence="3">
    <location>
        <begin position="1"/>
        <end position="43"/>
    </location>
</feature>
<keyword evidence="2" id="KW-0694">RNA-binding</keyword>
<reference evidence="5" key="1">
    <citation type="submission" date="2021-10" db="EMBL/GenBank/DDBJ databases">
        <title>Melipona bicolor Genome sequencing and assembly.</title>
        <authorList>
            <person name="Araujo N.S."/>
            <person name="Arias M.C."/>
        </authorList>
    </citation>
    <scope>NUCLEOTIDE SEQUENCE</scope>
    <source>
        <strain evidence="5">USP_2M_L1-L4_2017</strain>
        <tissue evidence="5">Whole body</tissue>
    </source>
</reference>
<evidence type="ECO:0000313" key="5">
    <source>
        <dbReference type="EMBL" id="KAK1128018.1"/>
    </source>
</evidence>
<comment type="caution">
    <text evidence="5">The sequence shown here is derived from an EMBL/GenBank/DDBJ whole genome shotgun (WGS) entry which is preliminary data.</text>
</comment>